<organism evidence="1 2">
    <name type="scientific">Hermanssonia centrifuga</name>
    <dbReference type="NCBI Taxonomy" id="98765"/>
    <lineage>
        <taxon>Eukaryota</taxon>
        <taxon>Fungi</taxon>
        <taxon>Dikarya</taxon>
        <taxon>Basidiomycota</taxon>
        <taxon>Agaricomycotina</taxon>
        <taxon>Agaricomycetes</taxon>
        <taxon>Polyporales</taxon>
        <taxon>Meruliaceae</taxon>
        <taxon>Hermanssonia</taxon>
    </lineage>
</organism>
<dbReference type="EMBL" id="MLYV02001069">
    <property type="protein sequence ID" value="PSR73551.1"/>
    <property type="molecule type" value="Genomic_DNA"/>
</dbReference>
<reference evidence="1 2" key="1">
    <citation type="submission" date="2018-02" db="EMBL/GenBank/DDBJ databases">
        <title>Genome sequence of the basidiomycete white-rot fungus Phlebia centrifuga.</title>
        <authorList>
            <person name="Granchi Z."/>
            <person name="Peng M."/>
            <person name="de Vries R.P."/>
            <person name="Hilden K."/>
            <person name="Makela M.R."/>
            <person name="Grigoriev I."/>
            <person name="Riley R."/>
        </authorList>
    </citation>
    <scope>NUCLEOTIDE SEQUENCE [LARGE SCALE GENOMIC DNA]</scope>
    <source>
        <strain evidence="1 2">FBCC195</strain>
    </source>
</reference>
<gene>
    <name evidence="1" type="ORF">PHLCEN_2v10470</name>
</gene>
<keyword evidence="2" id="KW-1185">Reference proteome</keyword>
<name>A0A2R6NMD0_9APHY</name>
<comment type="caution">
    <text evidence="1">The sequence shown here is derived from an EMBL/GenBank/DDBJ whole genome shotgun (WGS) entry which is preliminary data.</text>
</comment>
<dbReference type="AlphaFoldDB" id="A0A2R6NMD0"/>
<evidence type="ECO:0000313" key="1">
    <source>
        <dbReference type="EMBL" id="PSR73551.1"/>
    </source>
</evidence>
<protein>
    <submittedName>
        <fullName evidence="1">Uncharacterized protein</fullName>
    </submittedName>
</protein>
<dbReference type="Proteomes" id="UP000186601">
    <property type="component" value="Unassembled WGS sequence"/>
</dbReference>
<accession>A0A2R6NMD0</accession>
<proteinExistence type="predicted"/>
<evidence type="ECO:0000313" key="2">
    <source>
        <dbReference type="Proteomes" id="UP000186601"/>
    </source>
</evidence>
<sequence>MGVQSMYTWLSPTGQAQHIKKILDETRVFMTQLKEQVPSGMVGEASNWTTIAVLEERLSDCEAQYKLLLEEIPKSGWAELYSILVGLRDLLKLCCTVRTDVLKTTNTVYKENKLRDQRQAVVEAQTRAQISEWMRSGLAPTRYAKVDGELKMKLDRRKVRVPVVGRRPGKRRFSFGCSAKE</sequence>